<accession>A0AAP8GES2</accession>
<sequence>GSGMHFNVSLFKGKENAFFDPNTEMGLTETAYQFTAGVLKNARGFTAVCNPLVNSYKRLVPGYEAPCYIAWSGKNRSPLIRVPSSRGLSTRIEVRSVDPAANPYMAVAAILEAGLDGIKNKLKIPEP</sequence>
<dbReference type="Pfam" id="PF00120">
    <property type="entry name" value="Gln-synt_C"/>
    <property type="match status" value="1"/>
</dbReference>
<evidence type="ECO:0000259" key="4">
    <source>
        <dbReference type="PROSITE" id="PS51987"/>
    </source>
</evidence>
<evidence type="ECO:0000313" key="5">
    <source>
        <dbReference type="EMBL" id="PJG35772.1"/>
    </source>
</evidence>
<gene>
    <name evidence="5" type="ORF">CGZ54_32280</name>
</gene>
<feature type="non-terminal residue" evidence="5">
    <location>
        <position position="127"/>
    </location>
</feature>
<organism evidence="5 6">
    <name type="scientific">Enterobacter hormaechei</name>
    <dbReference type="NCBI Taxonomy" id="158836"/>
    <lineage>
        <taxon>Bacteria</taxon>
        <taxon>Pseudomonadati</taxon>
        <taxon>Pseudomonadota</taxon>
        <taxon>Gammaproteobacteria</taxon>
        <taxon>Enterobacterales</taxon>
        <taxon>Enterobacteriaceae</taxon>
        <taxon>Enterobacter</taxon>
        <taxon>Enterobacter cloacae complex</taxon>
    </lineage>
</organism>
<dbReference type="InterPro" id="IPR008146">
    <property type="entry name" value="Gln_synth_cat_dom"/>
</dbReference>
<dbReference type="GO" id="GO:0006542">
    <property type="term" value="P:glutamine biosynthetic process"/>
    <property type="evidence" value="ECO:0007669"/>
    <property type="project" value="TreeGrafter"/>
</dbReference>
<dbReference type="PANTHER" id="PTHR43785">
    <property type="entry name" value="GAMMA-GLUTAMYLPUTRESCINE SYNTHETASE"/>
    <property type="match status" value="1"/>
</dbReference>
<keyword evidence="1 5" id="KW-0436">Ligase</keyword>
<dbReference type="Proteomes" id="UP000231328">
    <property type="component" value="Unassembled WGS sequence"/>
</dbReference>
<comment type="similarity">
    <text evidence="2 3">Belongs to the glutamine synthetase family.</text>
</comment>
<proteinExistence type="inferred from homology"/>
<dbReference type="AlphaFoldDB" id="A0AAP8GES2"/>
<dbReference type="GO" id="GO:0004356">
    <property type="term" value="F:glutamine synthetase activity"/>
    <property type="evidence" value="ECO:0007669"/>
    <property type="project" value="InterPro"/>
</dbReference>
<dbReference type="EMBL" id="NMVR01000978">
    <property type="protein sequence ID" value="PJG35772.1"/>
    <property type="molecule type" value="Genomic_DNA"/>
</dbReference>
<dbReference type="Gene3D" id="3.30.590.10">
    <property type="entry name" value="Glutamine synthetase/guanido kinase, catalytic domain"/>
    <property type="match status" value="1"/>
</dbReference>
<evidence type="ECO:0000313" key="6">
    <source>
        <dbReference type="Proteomes" id="UP000231328"/>
    </source>
</evidence>
<name>A0AAP8GES2_9ENTR</name>
<protein>
    <submittedName>
        <fullName evidence="5">Type I glutamate--ammonia ligase</fullName>
    </submittedName>
</protein>
<comment type="caution">
    <text evidence="5">The sequence shown here is derived from an EMBL/GenBank/DDBJ whole genome shotgun (WGS) entry which is preliminary data.</text>
</comment>
<feature type="non-terminal residue" evidence="5">
    <location>
        <position position="1"/>
    </location>
</feature>
<reference evidence="5 6" key="1">
    <citation type="submission" date="2017-07" db="EMBL/GenBank/DDBJ databases">
        <title>Draft genome sequence of Enterobacter cloacae ST128, a clinical strain coproducing KPC-2 and NDM-1 carbapenemases.</title>
        <authorList>
            <person name="Li X."/>
        </authorList>
    </citation>
    <scope>NUCLEOTIDE SEQUENCE [LARGE SCALE GENOMIC DNA]</scope>
    <source>
        <strain evidence="5 6">HBY</strain>
    </source>
</reference>
<dbReference type="PROSITE" id="PS51987">
    <property type="entry name" value="GS_CATALYTIC"/>
    <property type="match status" value="1"/>
</dbReference>
<dbReference type="InterPro" id="IPR014746">
    <property type="entry name" value="Gln_synth/guanido_kin_cat_dom"/>
</dbReference>
<feature type="domain" description="GS catalytic" evidence="4">
    <location>
        <begin position="1"/>
        <end position="127"/>
    </location>
</feature>
<evidence type="ECO:0000256" key="2">
    <source>
        <dbReference type="PROSITE-ProRule" id="PRU01331"/>
    </source>
</evidence>
<dbReference type="PANTHER" id="PTHR43785:SF12">
    <property type="entry name" value="TYPE-1 GLUTAMINE SYNTHETASE 2"/>
    <property type="match status" value="1"/>
</dbReference>
<evidence type="ECO:0000256" key="3">
    <source>
        <dbReference type="RuleBase" id="RU000384"/>
    </source>
</evidence>
<evidence type="ECO:0000256" key="1">
    <source>
        <dbReference type="ARBA" id="ARBA00022598"/>
    </source>
</evidence>
<dbReference type="SUPFAM" id="SSF55931">
    <property type="entry name" value="Glutamine synthetase/guanido kinase"/>
    <property type="match status" value="1"/>
</dbReference>
<dbReference type="SMART" id="SM01230">
    <property type="entry name" value="Gln-synt_C"/>
    <property type="match status" value="1"/>
</dbReference>